<dbReference type="EMBL" id="JBHSAJ010000037">
    <property type="protein sequence ID" value="MFC3935597.1"/>
    <property type="molecule type" value="Genomic_DNA"/>
</dbReference>
<organism evidence="1 2">
    <name type="scientific">Acidovorax facilis</name>
    <dbReference type="NCBI Taxonomy" id="12917"/>
    <lineage>
        <taxon>Bacteria</taxon>
        <taxon>Pseudomonadati</taxon>
        <taxon>Pseudomonadota</taxon>
        <taxon>Betaproteobacteria</taxon>
        <taxon>Burkholderiales</taxon>
        <taxon>Comamonadaceae</taxon>
        <taxon>Acidovorax</taxon>
    </lineage>
</organism>
<accession>A0ABV8DBC0</accession>
<dbReference type="Proteomes" id="UP001595693">
    <property type="component" value="Unassembled WGS sequence"/>
</dbReference>
<comment type="caution">
    <text evidence="1">The sequence shown here is derived from an EMBL/GenBank/DDBJ whole genome shotgun (WGS) entry which is preliminary data.</text>
</comment>
<proteinExistence type="predicted"/>
<sequence length="62" mass="7231">MTWLVASTDDGIHITPMDDYRPHDYTSKCWCRPVEDAEDPDMWMHNSLDGREAFETGERLVS</sequence>
<evidence type="ECO:0000313" key="1">
    <source>
        <dbReference type="EMBL" id="MFC3935597.1"/>
    </source>
</evidence>
<reference evidence="2" key="1">
    <citation type="journal article" date="2019" name="Int. J. Syst. Evol. Microbiol.">
        <title>The Global Catalogue of Microorganisms (GCM) 10K type strain sequencing project: providing services to taxonomists for standard genome sequencing and annotation.</title>
        <authorList>
            <consortium name="The Broad Institute Genomics Platform"/>
            <consortium name="The Broad Institute Genome Sequencing Center for Infectious Disease"/>
            <person name="Wu L."/>
            <person name="Ma J."/>
        </authorList>
    </citation>
    <scope>NUCLEOTIDE SEQUENCE [LARGE SCALE GENOMIC DNA]</scope>
    <source>
        <strain evidence="2">CCUG 2113</strain>
    </source>
</reference>
<protein>
    <submittedName>
        <fullName evidence="1">Uncharacterized protein</fullName>
    </submittedName>
</protein>
<keyword evidence="2" id="KW-1185">Reference proteome</keyword>
<evidence type="ECO:0000313" key="2">
    <source>
        <dbReference type="Proteomes" id="UP001595693"/>
    </source>
</evidence>
<dbReference type="RefSeq" id="WP_252635506.1">
    <property type="nucleotide sequence ID" value="NZ_JAMXAX010000009.1"/>
</dbReference>
<name>A0ABV8DBC0_9BURK</name>
<gene>
    <name evidence="1" type="ORF">ACFOW3_13320</name>
</gene>